<dbReference type="GO" id="GO:0004497">
    <property type="term" value="F:monooxygenase activity"/>
    <property type="evidence" value="ECO:0007669"/>
    <property type="project" value="UniProtKB-KW"/>
</dbReference>
<keyword evidence="3" id="KW-0560">Oxidoreductase</keyword>
<sequence length="463" mass="50718">MCSRREAFTSPAPPTPGAPVPATTATVSPTDAARLLGQVAVPFVAVGPIARRRWAMKLLEKNQSDAGVVRLVADLRKRHGDGPVVVPIPGRTLAIVLTPEDVDRILRTDTASFTAANKEKVAALSPFQPNGVLISRGNIRAQRRAFNESVLEPEHALHRLAAEWVPVIEQEAQDLLEHARSRGELDAPDFVKTWWRLVRRLAFGDAARDDESITDQLWTLRSNGNWSFAHPLRHRLRDRFTQNLHRHVTAAPSESLAGVVRDLAAPASVDPIGQMPHWLFAFDAAGMVSARTLAVLSTHSEQRLRVESELSGTEAGTPQVYEYLRACVLDTTRLWPTTPVILRDSVEETTWSDGAGGTSTIPAGTGFVILSSAFHRSDDLPFADTFEPEIWLDGRAERYPALVPFSAGPTVCPGRSIVLFAASTFLATLLRSAEFTVVSDMKPDPARPLPATFDNFGLRFAVR</sequence>
<dbReference type="GO" id="GO:0016705">
    <property type="term" value="F:oxidoreductase activity, acting on paired donors, with incorporation or reduction of molecular oxygen"/>
    <property type="evidence" value="ECO:0007669"/>
    <property type="project" value="InterPro"/>
</dbReference>
<dbReference type="Gene3D" id="1.10.630.10">
    <property type="entry name" value="Cytochrome P450"/>
    <property type="match status" value="1"/>
</dbReference>
<organism evidence="5">
    <name type="scientific">Rhodococcus sp. R04</name>
    <dbReference type="NCBI Taxonomy" id="374846"/>
    <lineage>
        <taxon>Bacteria</taxon>
        <taxon>Bacillati</taxon>
        <taxon>Actinomycetota</taxon>
        <taxon>Actinomycetes</taxon>
        <taxon>Mycobacteriales</taxon>
        <taxon>Nocardiaceae</taxon>
        <taxon>Rhodococcus</taxon>
    </lineage>
</organism>
<name>G0Z2B6_9NOCA</name>
<proteinExistence type="inferred from homology"/>
<dbReference type="EMBL" id="HQ864580">
    <property type="protein sequence ID" value="AEK26940.1"/>
    <property type="molecule type" value="Genomic_DNA"/>
</dbReference>
<dbReference type="GO" id="GO:0005506">
    <property type="term" value="F:iron ion binding"/>
    <property type="evidence" value="ECO:0007669"/>
    <property type="project" value="InterPro"/>
</dbReference>
<protein>
    <submittedName>
        <fullName evidence="5">Cytochrome P450</fullName>
    </submittedName>
</protein>
<keyword evidence="3" id="KW-0349">Heme</keyword>
<evidence type="ECO:0000256" key="4">
    <source>
        <dbReference type="SAM" id="MobiDB-lite"/>
    </source>
</evidence>
<comment type="cofactor">
    <cofactor evidence="1">
        <name>heme</name>
        <dbReference type="ChEBI" id="CHEBI:30413"/>
    </cofactor>
</comment>
<evidence type="ECO:0000256" key="1">
    <source>
        <dbReference type="ARBA" id="ARBA00001971"/>
    </source>
</evidence>
<dbReference type="PANTHER" id="PTHR24305:SF166">
    <property type="entry name" value="CYTOCHROME P450 12A4, MITOCHONDRIAL-RELATED"/>
    <property type="match status" value="1"/>
</dbReference>
<comment type="similarity">
    <text evidence="2 3">Belongs to the cytochrome P450 family.</text>
</comment>
<dbReference type="GO" id="GO:0020037">
    <property type="term" value="F:heme binding"/>
    <property type="evidence" value="ECO:0007669"/>
    <property type="project" value="InterPro"/>
</dbReference>
<dbReference type="InterPro" id="IPR050121">
    <property type="entry name" value="Cytochrome_P450_monoxygenase"/>
</dbReference>
<evidence type="ECO:0000256" key="2">
    <source>
        <dbReference type="ARBA" id="ARBA00010617"/>
    </source>
</evidence>
<evidence type="ECO:0000313" key="5">
    <source>
        <dbReference type="EMBL" id="AEK26940.1"/>
    </source>
</evidence>
<keyword evidence="3" id="KW-0503">Monooxygenase</keyword>
<feature type="region of interest" description="Disordered" evidence="4">
    <location>
        <begin position="1"/>
        <end position="25"/>
    </location>
</feature>
<dbReference type="PROSITE" id="PS00086">
    <property type="entry name" value="CYTOCHROME_P450"/>
    <property type="match status" value="1"/>
</dbReference>
<dbReference type="AlphaFoldDB" id="G0Z2B6"/>
<dbReference type="Pfam" id="PF00067">
    <property type="entry name" value="p450"/>
    <property type="match status" value="2"/>
</dbReference>
<dbReference type="PANTHER" id="PTHR24305">
    <property type="entry name" value="CYTOCHROME P450"/>
    <property type="match status" value="1"/>
</dbReference>
<dbReference type="SUPFAM" id="SSF48264">
    <property type="entry name" value="Cytochrome P450"/>
    <property type="match status" value="1"/>
</dbReference>
<dbReference type="InterPro" id="IPR036396">
    <property type="entry name" value="Cyt_P450_sf"/>
</dbReference>
<keyword evidence="3" id="KW-0479">Metal-binding</keyword>
<evidence type="ECO:0000256" key="3">
    <source>
        <dbReference type="RuleBase" id="RU000461"/>
    </source>
</evidence>
<keyword evidence="3" id="KW-0408">Iron</keyword>
<dbReference type="InterPro" id="IPR017972">
    <property type="entry name" value="Cyt_P450_CS"/>
</dbReference>
<reference evidence="5" key="1">
    <citation type="submission" date="2011-01" db="EMBL/GenBank/DDBJ databases">
        <authorList>
            <person name="Yang X."/>
            <person name="Xue R."/>
        </authorList>
    </citation>
    <scope>NUCLEOTIDE SEQUENCE</scope>
    <source>
        <strain evidence="5">R04</strain>
    </source>
</reference>
<accession>G0Z2B6</accession>
<dbReference type="InterPro" id="IPR001128">
    <property type="entry name" value="Cyt_P450"/>
</dbReference>